<gene>
    <name evidence="2" type="ORF">Dalu01_02404</name>
</gene>
<reference evidence="2 3" key="1">
    <citation type="submission" date="2024-02" db="EMBL/GenBank/DDBJ databases">
        <title>Deinococcus aluminii NBRC 112889.</title>
        <authorList>
            <person name="Ichikawa N."/>
            <person name="Katano-Makiyama Y."/>
            <person name="Hidaka K."/>
        </authorList>
    </citation>
    <scope>NUCLEOTIDE SEQUENCE [LARGE SCALE GENOMIC DNA]</scope>
    <source>
        <strain evidence="2 3">NBRC 112889</strain>
    </source>
</reference>
<keyword evidence="1" id="KW-0812">Transmembrane</keyword>
<organism evidence="2 3">
    <name type="scientific">Deinococcus aluminii</name>
    <dbReference type="NCBI Taxonomy" id="1656885"/>
    <lineage>
        <taxon>Bacteria</taxon>
        <taxon>Thermotogati</taxon>
        <taxon>Deinococcota</taxon>
        <taxon>Deinococci</taxon>
        <taxon>Deinococcales</taxon>
        <taxon>Deinococcaceae</taxon>
        <taxon>Deinococcus</taxon>
    </lineage>
</organism>
<evidence type="ECO:0000313" key="2">
    <source>
        <dbReference type="EMBL" id="GAA5533996.1"/>
    </source>
</evidence>
<proteinExistence type="predicted"/>
<dbReference type="Proteomes" id="UP001404956">
    <property type="component" value="Unassembled WGS sequence"/>
</dbReference>
<evidence type="ECO:0000256" key="1">
    <source>
        <dbReference type="SAM" id="Phobius"/>
    </source>
</evidence>
<dbReference type="EMBL" id="BAABRV010000005">
    <property type="protein sequence ID" value="GAA5533996.1"/>
    <property type="molecule type" value="Genomic_DNA"/>
</dbReference>
<accession>A0ABP9XHI9</accession>
<keyword evidence="1" id="KW-0472">Membrane</keyword>
<comment type="caution">
    <text evidence="2">The sequence shown here is derived from an EMBL/GenBank/DDBJ whole genome shotgun (WGS) entry which is preliminary data.</text>
</comment>
<keyword evidence="3" id="KW-1185">Reference proteome</keyword>
<name>A0ABP9XHI9_9DEIO</name>
<dbReference type="RefSeq" id="WP_345454920.1">
    <property type="nucleotide sequence ID" value="NZ_BAABRV010000005.1"/>
</dbReference>
<evidence type="ECO:0008006" key="4">
    <source>
        <dbReference type="Google" id="ProtNLM"/>
    </source>
</evidence>
<evidence type="ECO:0000313" key="3">
    <source>
        <dbReference type="Proteomes" id="UP001404956"/>
    </source>
</evidence>
<protein>
    <recommendedName>
        <fullName evidence="4">DUF1049 domain-containing protein</fullName>
    </recommendedName>
</protein>
<feature type="transmembrane region" description="Helical" evidence="1">
    <location>
        <begin position="52"/>
        <end position="72"/>
    </location>
</feature>
<sequence>MNNLKRVLLFFGIVALIATAFLLAKDLIDLNRLAAVAGAGGSVPVFSPGREVLLTAGLALLSGLLLGMGLALHTRPRDERSPAPNRPRNSP</sequence>
<keyword evidence="1" id="KW-1133">Transmembrane helix</keyword>